<dbReference type="InterPro" id="IPR009057">
    <property type="entry name" value="Homeodomain-like_sf"/>
</dbReference>
<dbReference type="AlphaFoldDB" id="A0AAY4BX76"/>
<sequence>MNSTAEHCEVTGPNIPSDLSSITDDCRTRSRHDLHLFPPHVRSAGIIVKPIIESPAKIFARMKSKVGENMAPLLYRDGKHSNNSTPIKKPSTKASPPPLLTHSLSKPAEVLGFNPEKGLNIVIRNSPAKCWHSDDAQNLLNYNRDVNHIKERKLRPALQDSNVLQPVLNSPAKIFAMMKAQKKQHQAVNLLCQAQHGDCGPVFREISFHDINVDDVDASDRADETMHGVGESERKSPQRPEKAANGECMQHPELVHDPLLHMSPRLSIPAKEKVVMNHRLRRRAVAASEEEENVDGIHLRNWVLKLNQNQLWVDGIRVDNRLHWHSNVIVERLASNIVKTISGSTYILQGKMARDYNTPFPKWFLNKFLFGFPKMWNDHLEKFIAESKSRRNIKKMNISASAKNQKEVSDLPSQVTKKDPPLGVATPTGTVLPSNVKVSRSGRLIKPPLEFWKGGRVIVDYDMNVSVMEDYSVLHVSLTGNKMAKHQKLKNVLLSTIKKDSLFSDNDADSAPLRKVKYQRKLRTLPSTDKDLSVVNSSVFQSNSNKPDDPPIEQVKGTLVGATPSSETNQNSDTNHTRATNSWRGRSRVRGGNTTEISDPKNSETHSKGGRLSEAVDLVEPRRLRSNSRKGCQREQPTDKTRNRVQSEPVSKIRSNPKDKHSLGQSSCLVSSKVFPEDLRPLRSKYHVRTRSLEQPRTSVHNGNKTETKPTATKAESGSNKKQSNARKKRTSPRNCNLSYNANAEDCVEDVFTDDVQRKTKDNTKSRHTMKKRPAVSSNSVPDGNNSTVSLVNGHSRQKQELSNFKAGNTSKSKGGTKKMKKVNQPEDLDDKWMESELQRLQDAVCSLPKQSSTFWLNVAMAVGTRSPEECQEQYSAKEQTWQTQPSASHGQKKNKQKNEEPAKEVPQITARAGTLKRKRQIRELLDHMPKDDHDDIFSSSPLQNKIVKLPSFSHNGEGPGQSCLEQNLRTPTSSILPGVKTPQCLLVSPGMIHSINRNDNDRYMFRFQKMRGKRGKASSKDDSAPSTPKSMDQPKRSFIAENDSFVVWKMFSDKELPSGPCDDSEEEDYYFVDEA</sequence>
<feature type="region of interest" description="Disordered" evidence="1">
    <location>
        <begin position="218"/>
        <end position="244"/>
    </location>
</feature>
<gene>
    <name evidence="3" type="primary">MIS18BP1</name>
</gene>
<keyword evidence="4" id="KW-1185">Reference proteome</keyword>
<feature type="region of interest" description="Disordered" evidence="1">
    <location>
        <begin position="1011"/>
        <end position="1039"/>
    </location>
</feature>
<evidence type="ECO:0000256" key="1">
    <source>
        <dbReference type="SAM" id="MobiDB-lite"/>
    </source>
</evidence>
<organism evidence="3 4">
    <name type="scientific">Denticeps clupeoides</name>
    <name type="common">denticle herring</name>
    <dbReference type="NCBI Taxonomy" id="299321"/>
    <lineage>
        <taxon>Eukaryota</taxon>
        <taxon>Metazoa</taxon>
        <taxon>Chordata</taxon>
        <taxon>Craniata</taxon>
        <taxon>Vertebrata</taxon>
        <taxon>Euteleostomi</taxon>
        <taxon>Actinopterygii</taxon>
        <taxon>Neopterygii</taxon>
        <taxon>Teleostei</taxon>
        <taxon>Clupei</taxon>
        <taxon>Clupeiformes</taxon>
        <taxon>Denticipitoidei</taxon>
        <taxon>Denticipitidae</taxon>
        <taxon>Denticeps</taxon>
    </lineage>
</organism>
<feature type="compositionally biased region" description="Polar residues" evidence="1">
    <location>
        <begin position="693"/>
        <end position="703"/>
    </location>
</feature>
<dbReference type="Ensembl" id="ENSDCDT00010030803.1">
    <property type="protein sequence ID" value="ENSDCDP00010024806.1"/>
    <property type="gene ID" value="ENSDCDG00010015847.1"/>
</dbReference>
<dbReference type="GO" id="GO:0000775">
    <property type="term" value="C:chromosome, centromeric region"/>
    <property type="evidence" value="ECO:0007669"/>
    <property type="project" value="TreeGrafter"/>
</dbReference>
<reference evidence="3" key="2">
    <citation type="submission" date="2025-08" db="UniProtKB">
        <authorList>
            <consortium name="Ensembl"/>
        </authorList>
    </citation>
    <scope>IDENTIFICATION</scope>
</reference>
<evidence type="ECO:0000259" key="2">
    <source>
        <dbReference type="PROSITE" id="PS50090"/>
    </source>
</evidence>
<name>A0AAY4BX76_9TELE</name>
<dbReference type="SUPFAM" id="SSF46689">
    <property type="entry name" value="Homeodomain-like"/>
    <property type="match status" value="1"/>
</dbReference>
<reference evidence="3 4" key="1">
    <citation type="submission" date="2020-06" db="EMBL/GenBank/DDBJ databases">
        <authorList>
            <consortium name="Wellcome Sanger Institute Data Sharing"/>
        </authorList>
    </citation>
    <scope>NUCLEOTIDE SEQUENCE [LARGE SCALE GENOMIC DNA]</scope>
</reference>
<feature type="compositionally biased region" description="Polar residues" evidence="1">
    <location>
        <begin position="776"/>
        <end position="809"/>
    </location>
</feature>
<feature type="compositionally biased region" description="Polar residues" evidence="1">
    <location>
        <begin position="563"/>
        <end position="584"/>
    </location>
</feature>
<proteinExistence type="predicted"/>
<protein>
    <recommendedName>
        <fullName evidence="2">Myb-like domain-containing protein</fullName>
    </recommendedName>
</protein>
<evidence type="ECO:0000313" key="4">
    <source>
        <dbReference type="Proteomes" id="UP000694580"/>
    </source>
</evidence>
<feature type="region of interest" description="Disordered" evidence="1">
    <location>
        <begin position="758"/>
        <end position="828"/>
    </location>
</feature>
<evidence type="ECO:0000313" key="3">
    <source>
        <dbReference type="Ensembl" id="ENSDCDP00010024806.1"/>
    </source>
</evidence>
<feature type="domain" description="Myb-like" evidence="2">
    <location>
        <begin position="825"/>
        <end position="875"/>
    </location>
</feature>
<feature type="compositionally biased region" description="Basic and acidic residues" evidence="1">
    <location>
        <begin position="598"/>
        <end position="607"/>
    </location>
</feature>
<feature type="region of interest" description="Disordered" evidence="1">
    <location>
        <begin position="561"/>
        <end position="667"/>
    </location>
</feature>
<dbReference type="GeneTree" id="ENSGT00390000007395"/>
<feature type="compositionally biased region" description="Polar residues" evidence="1">
    <location>
        <begin position="873"/>
        <end position="890"/>
    </location>
</feature>
<dbReference type="Proteomes" id="UP000694580">
    <property type="component" value="Chromosome 1"/>
</dbReference>
<feature type="compositionally biased region" description="Basic and acidic residues" evidence="1">
    <location>
        <begin position="632"/>
        <end position="642"/>
    </location>
</feature>
<dbReference type="Gene3D" id="1.10.10.60">
    <property type="entry name" value="Homeodomain-like"/>
    <property type="match status" value="1"/>
</dbReference>
<feature type="region of interest" description="Disordered" evidence="1">
    <location>
        <begin position="403"/>
        <end position="428"/>
    </location>
</feature>
<dbReference type="PROSITE" id="PS50090">
    <property type="entry name" value="MYB_LIKE"/>
    <property type="match status" value="1"/>
</dbReference>
<dbReference type="PANTHER" id="PTHR16124:SF3">
    <property type="entry name" value="MIS18-BINDING PROTEIN 1"/>
    <property type="match status" value="1"/>
</dbReference>
<dbReference type="InterPro" id="IPR039110">
    <property type="entry name" value="KNL2-like"/>
</dbReference>
<dbReference type="Pfam" id="PF09133">
    <property type="entry name" value="SANTA"/>
    <property type="match status" value="1"/>
</dbReference>
<dbReference type="InterPro" id="IPR015216">
    <property type="entry name" value="SANTA"/>
</dbReference>
<feature type="region of interest" description="Disordered" evidence="1">
    <location>
        <begin position="1"/>
        <end position="21"/>
    </location>
</feature>
<feature type="region of interest" description="Disordered" evidence="1">
    <location>
        <begin position="76"/>
        <end position="99"/>
    </location>
</feature>
<feature type="region of interest" description="Disordered" evidence="1">
    <location>
        <begin position="686"/>
        <end position="737"/>
    </location>
</feature>
<dbReference type="InterPro" id="IPR001005">
    <property type="entry name" value="SANT/Myb"/>
</dbReference>
<dbReference type="PANTHER" id="PTHR16124">
    <property type="entry name" value="MIS18-BINDING PROTEIN 1"/>
    <property type="match status" value="1"/>
</dbReference>
<accession>A0AAY4BX76</accession>
<reference evidence="3" key="3">
    <citation type="submission" date="2025-09" db="UniProtKB">
        <authorList>
            <consortium name="Ensembl"/>
        </authorList>
    </citation>
    <scope>IDENTIFICATION</scope>
</reference>
<feature type="region of interest" description="Disordered" evidence="1">
    <location>
        <begin position="871"/>
        <end position="907"/>
    </location>
</feature>